<dbReference type="SUPFAM" id="SSF50978">
    <property type="entry name" value="WD40 repeat-like"/>
    <property type="match status" value="1"/>
</dbReference>
<dbReference type="Pfam" id="PF00400">
    <property type="entry name" value="WD40"/>
    <property type="match status" value="6"/>
</dbReference>
<dbReference type="STRING" id="105984.A0A427XX91"/>
<evidence type="ECO:0000256" key="3">
    <source>
        <dbReference type="PROSITE-ProRule" id="PRU00221"/>
    </source>
</evidence>
<keyword evidence="6" id="KW-1185">Reference proteome</keyword>
<dbReference type="GO" id="GO:0030864">
    <property type="term" value="C:cortical actin cytoskeleton"/>
    <property type="evidence" value="ECO:0007669"/>
    <property type="project" value="TreeGrafter"/>
</dbReference>
<dbReference type="Proteomes" id="UP000279236">
    <property type="component" value="Unassembled WGS sequence"/>
</dbReference>
<evidence type="ECO:0000256" key="1">
    <source>
        <dbReference type="ARBA" id="ARBA00022574"/>
    </source>
</evidence>
<protein>
    <submittedName>
        <fullName evidence="5">WD40 repeat-like protein</fullName>
    </submittedName>
</protein>
<dbReference type="InterPro" id="IPR019775">
    <property type="entry name" value="WD40_repeat_CS"/>
</dbReference>
<dbReference type="OrthoDB" id="2306at2759"/>
<dbReference type="RefSeq" id="XP_028477458.1">
    <property type="nucleotide sequence ID" value="XM_028622566.1"/>
</dbReference>
<gene>
    <name evidence="5" type="primary">AIP1</name>
    <name evidence="5" type="ORF">EHS24_007193</name>
</gene>
<dbReference type="Pfam" id="PF12894">
    <property type="entry name" value="ANAPC4_WD40"/>
    <property type="match status" value="1"/>
</dbReference>
<dbReference type="SMART" id="SM00320">
    <property type="entry name" value="WD40"/>
    <property type="match status" value="10"/>
</dbReference>
<dbReference type="AlphaFoldDB" id="A0A427XX91"/>
<proteinExistence type="predicted"/>
<dbReference type="InterPro" id="IPR036322">
    <property type="entry name" value="WD40_repeat_dom_sf"/>
</dbReference>
<dbReference type="GeneID" id="39591736"/>
<comment type="caution">
    <text evidence="5">The sequence shown here is derived from an EMBL/GenBank/DDBJ whole genome shotgun (WGS) entry which is preliminary data.</text>
</comment>
<evidence type="ECO:0000259" key="4">
    <source>
        <dbReference type="Pfam" id="PF12894"/>
    </source>
</evidence>
<keyword evidence="2" id="KW-0677">Repeat</keyword>
<dbReference type="GO" id="GO:0030042">
    <property type="term" value="P:actin filament depolymerization"/>
    <property type="evidence" value="ECO:0007669"/>
    <property type="project" value="TreeGrafter"/>
</dbReference>
<dbReference type="EMBL" id="RSCE01000004">
    <property type="protein sequence ID" value="RSH83506.1"/>
    <property type="molecule type" value="Genomic_DNA"/>
</dbReference>
<dbReference type="PANTHER" id="PTHR19856">
    <property type="entry name" value="WD-REPEATCONTAINING PROTEIN WDR1"/>
    <property type="match status" value="1"/>
</dbReference>
<keyword evidence="1 3" id="KW-0853">WD repeat</keyword>
<dbReference type="InterPro" id="IPR024977">
    <property type="entry name" value="Apc4-like_WD40_dom"/>
</dbReference>
<feature type="repeat" description="WD" evidence="3">
    <location>
        <begin position="557"/>
        <end position="591"/>
    </location>
</feature>
<evidence type="ECO:0000313" key="6">
    <source>
        <dbReference type="Proteomes" id="UP000279236"/>
    </source>
</evidence>
<dbReference type="SUPFAM" id="SSF50960">
    <property type="entry name" value="TolB, C-terminal domain"/>
    <property type="match status" value="1"/>
</dbReference>
<dbReference type="FunFam" id="2.130.10.10:FF:000102">
    <property type="entry name" value="Actin-interacting protein 1"/>
    <property type="match status" value="1"/>
</dbReference>
<organism evidence="5 6">
    <name type="scientific">Apiotrichum porosum</name>
    <dbReference type="NCBI Taxonomy" id="105984"/>
    <lineage>
        <taxon>Eukaryota</taxon>
        <taxon>Fungi</taxon>
        <taxon>Dikarya</taxon>
        <taxon>Basidiomycota</taxon>
        <taxon>Agaricomycotina</taxon>
        <taxon>Tremellomycetes</taxon>
        <taxon>Trichosporonales</taxon>
        <taxon>Trichosporonaceae</taxon>
        <taxon>Apiotrichum</taxon>
    </lineage>
</organism>
<evidence type="ECO:0000313" key="5">
    <source>
        <dbReference type="EMBL" id="RSH83506.1"/>
    </source>
</evidence>
<feature type="domain" description="Anaphase-promoting complex subunit 4-like WD40" evidence="4">
    <location>
        <begin position="483"/>
        <end position="554"/>
    </location>
</feature>
<name>A0A427XX91_9TREE</name>
<feature type="repeat" description="WD" evidence="3">
    <location>
        <begin position="80"/>
        <end position="121"/>
    </location>
</feature>
<evidence type="ECO:0000256" key="2">
    <source>
        <dbReference type="ARBA" id="ARBA00022737"/>
    </source>
</evidence>
<dbReference type="PANTHER" id="PTHR19856:SF0">
    <property type="entry name" value="WD REPEAT-CONTAINING PROTEIN 1"/>
    <property type="match status" value="1"/>
</dbReference>
<feature type="repeat" description="WD" evidence="3">
    <location>
        <begin position="600"/>
        <end position="634"/>
    </location>
</feature>
<feature type="repeat" description="WD" evidence="3">
    <location>
        <begin position="212"/>
        <end position="253"/>
    </location>
</feature>
<feature type="repeat" description="WD" evidence="3">
    <location>
        <begin position="256"/>
        <end position="297"/>
    </location>
</feature>
<dbReference type="PROSITE" id="PS50294">
    <property type="entry name" value="WD_REPEATS_REGION"/>
    <property type="match status" value="5"/>
</dbReference>
<dbReference type="PROSITE" id="PS50082">
    <property type="entry name" value="WD_REPEATS_2"/>
    <property type="match status" value="5"/>
</dbReference>
<dbReference type="InterPro" id="IPR015943">
    <property type="entry name" value="WD40/YVTN_repeat-like_dom_sf"/>
</dbReference>
<dbReference type="Gene3D" id="2.130.10.10">
    <property type="entry name" value="YVTN repeat-like/Quinoprotein amine dehydrogenase"/>
    <property type="match status" value="2"/>
</dbReference>
<reference evidence="5 6" key="1">
    <citation type="submission" date="2018-11" db="EMBL/GenBank/DDBJ databases">
        <title>Genome sequence of Apiotrichum porosum DSM 27194.</title>
        <authorList>
            <person name="Aliyu H."/>
            <person name="Gorte O."/>
            <person name="Ochsenreither K."/>
        </authorList>
    </citation>
    <scope>NUCLEOTIDE SEQUENCE [LARGE SCALE GENOMIC DNA]</scope>
    <source>
        <strain evidence="5 6">DSM 27194</strain>
    </source>
</reference>
<accession>A0A427XX91</accession>
<sequence>MEHDHKKAGSEHISTFHIYPYLISATMSWKAGPLYPCNPATARSESTKLAVDPKGEKLIYTNGRAVITRDLNNSTVAHAYTQHTQTATVARFSPSGYYVASGDVAGNVRVWDTTNPEENVLKLAIRPLGGRINDLAWDSESKRIIVGGEGKDKFGAAFFVDSGSSCGEISGHAKPITALSVRQQRPFRAVSGSDDNSIVFHTAVPFKYDKIISTHTRFVRDVGFSPNGDLFASVGSDGKIFFYDGKTGDVKSEASAVDPTRSLMALSWSPDSTKVATAGADGVVAIWDATTSQVAQTYILGSDVESQQNGVVYANANTVVSVSGSGVLNIFDTREPSAKWRTLHGPTKAITASALSGSGKERTFYTGSFDGTMNAFSIGDSYGAGEGECANVTGTGHSGQIVGVAPDSTGKVYTAGWDDKIASIAGTEFAATSLPTKSQPTGIAATPSAVYVSSSEGLEIAPTSGSPVIHPGAATAVAAFTGPQGDIVALGVGAKKVTLAGINGTTVTPLAEFDDNKAEVLALAFSPDGSLVAAGDAAGRIVLIDAKENKVLVSSRWTFHTGRIASVAFSPSGRRIVSGGADESIYVWSVDKIIRNIPIKNAHPGGVAGVAWESETKIVSSGADGCVRTWEVPV</sequence>
<dbReference type="PROSITE" id="PS00678">
    <property type="entry name" value="WD_REPEATS_1"/>
    <property type="match status" value="2"/>
</dbReference>
<dbReference type="InterPro" id="IPR001680">
    <property type="entry name" value="WD40_rpt"/>
</dbReference>
<dbReference type="GO" id="GO:0051015">
    <property type="term" value="F:actin filament binding"/>
    <property type="evidence" value="ECO:0007669"/>
    <property type="project" value="TreeGrafter"/>
</dbReference>